<evidence type="ECO:0000313" key="1">
    <source>
        <dbReference type="Proteomes" id="UP000887540"/>
    </source>
</evidence>
<proteinExistence type="predicted"/>
<evidence type="ECO:0000313" key="2">
    <source>
        <dbReference type="WBParaSite" id="ACRNAN_Path_1605.g6245.t1"/>
    </source>
</evidence>
<sequence length="105" mass="11503">MGHSIMEGALWEDQKCPFKFLHNVVGSDQDHFVVENVLQAWKLLGCLQAVMITMSIQLAQCSILALLAGLDINDFVAPKALLVAVAGLVQPHFAMENALLEDGWN</sequence>
<reference evidence="2" key="1">
    <citation type="submission" date="2022-11" db="UniProtKB">
        <authorList>
            <consortium name="WormBaseParasite"/>
        </authorList>
    </citation>
    <scope>IDENTIFICATION</scope>
</reference>
<accession>A0A914C2P4</accession>
<dbReference type="WBParaSite" id="ACRNAN_Path_1605.g6245.t1">
    <property type="protein sequence ID" value="ACRNAN_Path_1605.g6245.t1"/>
    <property type="gene ID" value="ACRNAN_Path_1605.g6245"/>
</dbReference>
<organism evidence="1 2">
    <name type="scientific">Acrobeloides nanus</name>
    <dbReference type="NCBI Taxonomy" id="290746"/>
    <lineage>
        <taxon>Eukaryota</taxon>
        <taxon>Metazoa</taxon>
        <taxon>Ecdysozoa</taxon>
        <taxon>Nematoda</taxon>
        <taxon>Chromadorea</taxon>
        <taxon>Rhabditida</taxon>
        <taxon>Tylenchina</taxon>
        <taxon>Cephalobomorpha</taxon>
        <taxon>Cephaloboidea</taxon>
        <taxon>Cephalobidae</taxon>
        <taxon>Acrobeloides</taxon>
    </lineage>
</organism>
<dbReference type="AlphaFoldDB" id="A0A914C2P4"/>
<dbReference type="Proteomes" id="UP000887540">
    <property type="component" value="Unplaced"/>
</dbReference>
<name>A0A914C2P4_9BILA</name>
<protein>
    <submittedName>
        <fullName evidence="2">Uncharacterized protein</fullName>
    </submittedName>
</protein>
<keyword evidence="1" id="KW-1185">Reference proteome</keyword>